<comment type="similarity">
    <text evidence="2">Belongs to the krueppel C2H2-type zinc-finger protein family.</text>
</comment>
<evidence type="ECO:0000256" key="2">
    <source>
        <dbReference type="ARBA" id="ARBA00006991"/>
    </source>
</evidence>
<keyword evidence="3" id="KW-0479">Metal-binding</keyword>
<keyword evidence="13" id="KW-1185">Reference proteome</keyword>
<keyword evidence="9" id="KW-0804">Transcription</keyword>
<keyword evidence="8" id="KW-0238">DNA-binding</keyword>
<name>A0A6S7GIP3_PARCT</name>
<dbReference type="Pfam" id="PF13894">
    <property type="entry name" value="zf-C2H2_4"/>
    <property type="match status" value="1"/>
</dbReference>
<dbReference type="EMBL" id="CACRXK020000807">
    <property type="protein sequence ID" value="CAB3984960.1"/>
    <property type="molecule type" value="Genomic_DNA"/>
</dbReference>
<reference evidence="12" key="1">
    <citation type="submission" date="2020-04" db="EMBL/GenBank/DDBJ databases">
        <authorList>
            <person name="Alioto T."/>
            <person name="Alioto T."/>
            <person name="Gomez Garrido J."/>
        </authorList>
    </citation>
    <scope>NUCLEOTIDE SEQUENCE</scope>
    <source>
        <strain evidence="12">A484AB</strain>
    </source>
</reference>
<sequence length="587" mass="65919">TNLTVVNSKLNKMESTLTTLATSTLKLAEAATKLDAFKSNMSAEVCNRLDGFTAKLNRLELSRLESDQQRGLINGGCYENVFNCLNEWKRLAPVPSAGGINAHNKPLKTVTRLRWVIADLVKICGGHLRLHAEDHGKGGSIKATYAVMSFPDEVQLCTSSIPGYIYGACARRHLPSGTWIGPYEGQRTFDQRNGSCENQDYLWEIYTEGNFSHFIDGSDENSSSWMRFIRCARNRKEQNMAAYQCGQNIYYRSFCEIGVGEELLVWYSDSYLKHLEIPLSLKETDQLKIEELVGNFNEKGPTVSLAAPTPQALDRTSSIPVSPRPFPPETATSQGYPEYHTTTSHETSFLETESAALPRSSEPVTPTVQQALADQVKKRIEKGKYLQSQELPKIEENEEKYVFNEFPKAERSDFQDQVNWSDFQHQAKTSDFQHQNAGNYEREGHKAAVLNDLCLPFKCRQCLKVFTQRIQLQMHVCPKEPYKPFQCGHCSLSFAQPLELRNHVVVHSSERPFKCGFCGRSFAGATTLNNHVRTHTGERPFVCKSCGKTFAIATQLARHTRVLGECPGHVSSTHGAKYASESFVGND</sequence>
<dbReference type="InterPro" id="IPR013087">
    <property type="entry name" value="Znf_C2H2_type"/>
</dbReference>
<dbReference type="InterPro" id="IPR001214">
    <property type="entry name" value="SET_dom"/>
</dbReference>
<comment type="subcellular location">
    <subcellularLocation>
        <location evidence="1">Nucleus</location>
    </subcellularLocation>
</comment>
<evidence type="ECO:0000313" key="12">
    <source>
        <dbReference type="EMBL" id="CAB3984960.1"/>
    </source>
</evidence>
<dbReference type="GO" id="GO:0005634">
    <property type="term" value="C:nucleus"/>
    <property type="evidence" value="ECO:0007669"/>
    <property type="project" value="UniProtKB-SubCell"/>
</dbReference>
<dbReference type="PANTHER" id="PTHR16515">
    <property type="entry name" value="PR DOMAIN ZINC FINGER PROTEIN"/>
    <property type="match status" value="1"/>
</dbReference>
<feature type="region of interest" description="Disordered" evidence="11">
    <location>
        <begin position="303"/>
        <end position="344"/>
    </location>
</feature>
<evidence type="ECO:0000256" key="10">
    <source>
        <dbReference type="ARBA" id="ARBA00023242"/>
    </source>
</evidence>
<dbReference type="GO" id="GO:0010468">
    <property type="term" value="P:regulation of gene expression"/>
    <property type="evidence" value="ECO:0007669"/>
    <property type="project" value="TreeGrafter"/>
</dbReference>
<dbReference type="SUPFAM" id="SSF57667">
    <property type="entry name" value="beta-beta-alpha zinc fingers"/>
    <property type="match status" value="2"/>
</dbReference>
<keyword evidence="5" id="KW-0863">Zinc-finger</keyword>
<accession>A0A6S7GIP3</accession>
<dbReference type="OrthoDB" id="7734462at2759"/>
<dbReference type="SUPFAM" id="SSF82199">
    <property type="entry name" value="SET domain"/>
    <property type="match status" value="1"/>
</dbReference>
<dbReference type="Gene3D" id="3.30.160.60">
    <property type="entry name" value="Classic Zinc Finger"/>
    <property type="match status" value="3"/>
</dbReference>
<feature type="compositionally biased region" description="Polar residues" evidence="11">
    <location>
        <begin position="330"/>
        <end position="344"/>
    </location>
</feature>
<keyword evidence="7" id="KW-0805">Transcription regulation</keyword>
<dbReference type="InterPro" id="IPR036236">
    <property type="entry name" value="Znf_C2H2_sf"/>
</dbReference>
<dbReference type="InterPro" id="IPR046341">
    <property type="entry name" value="SET_dom_sf"/>
</dbReference>
<evidence type="ECO:0000256" key="11">
    <source>
        <dbReference type="SAM" id="MobiDB-lite"/>
    </source>
</evidence>
<protein>
    <submittedName>
        <fullName evidence="12">Histone-lysine N-methyltransferase PRDM6</fullName>
    </submittedName>
</protein>
<dbReference type="FunFam" id="3.30.160.60:FF:000778">
    <property type="entry name" value="PR/SET domain 6"/>
    <property type="match status" value="1"/>
</dbReference>
<dbReference type="GO" id="GO:0008270">
    <property type="term" value="F:zinc ion binding"/>
    <property type="evidence" value="ECO:0007669"/>
    <property type="project" value="UniProtKB-KW"/>
</dbReference>
<evidence type="ECO:0000256" key="5">
    <source>
        <dbReference type="ARBA" id="ARBA00022771"/>
    </source>
</evidence>
<dbReference type="PANTHER" id="PTHR16515:SF22">
    <property type="entry name" value="HISTONE-LYSINE N-METHYLTRANSFERASE PRDM6-RELATED"/>
    <property type="match status" value="1"/>
</dbReference>
<keyword evidence="10" id="KW-0539">Nucleus</keyword>
<dbReference type="Proteomes" id="UP001152795">
    <property type="component" value="Unassembled WGS sequence"/>
</dbReference>
<evidence type="ECO:0000256" key="4">
    <source>
        <dbReference type="ARBA" id="ARBA00022737"/>
    </source>
</evidence>
<evidence type="ECO:0000313" key="13">
    <source>
        <dbReference type="Proteomes" id="UP001152795"/>
    </source>
</evidence>
<dbReference type="PROSITE" id="PS00028">
    <property type="entry name" value="ZINC_FINGER_C2H2_1"/>
    <property type="match status" value="2"/>
</dbReference>
<evidence type="ECO:0000256" key="8">
    <source>
        <dbReference type="ARBA" id="ARBA00023125"/>
    </source>
</evidence>
<dbReference type="Pfam" id="PF00096">
    <property type="entry name" value="zf-C2H2"/>
    <property type="match status" value="1"/>
</dbReference>
<evidence type="ECO:0000256" key="9">
    <source>
        <dbReference type="ARBA" id="ARBA00023163"/>
    </source>
</evidence>
<dbReference type="GO" id="GO:0003677">
    <property type="term" value="F:DNA binding"/>
    <property type="evidence" value="ECO:0007669"/>
    <property type="project" value="UniProtKB-KW"/>
</dbReference>
<evidence type="ECO:0000256" key="6">
    <source>
        <dbReference type="ARBA" id="ARBA00022833"/>
    </source>
</evidence>
<feature type="non-terminal residue" evidence="12">
    <location>
        <position position="587"/>
    </location>
</feature>
<proteinExistence type="inferred from homology"/>
<evidence type="ECO:0000256" key="3">
    <source>
        <dbReference type="ARBA" id="ARBA00022723"/>
    </source>
</evidence>
<evidence type="ECO:0000256" key="1">
    <source>
        <dbReference type="ARBA" id="ARBA00004123"/>
    </source>
</evidence>
<evidence type="ECO:0000256" key="7">
    <source>
        <dbReference type="ARBA" id="ARBA00023015"/>
    </source>
</evidence>
<dbReference type="Pfam" id="PF21549">
    <property type="entry name" value="PRDM2_PR"/>
    <property type="match status" value="1"/>
</dbReference>
<dbReference type="SMART" id="SM00355">
    <property type="entry name" value="ZnF_C2H2"/>
    <property type="match status" value="4"/>
</dbReference>
<dbReference type="InterPro" id="IPR050331">
    <property type="entry name" value="Zinc_finger"/>
</dbReference>
<dbReference type="AlphaFoldDB" id="A0A6S7GIP3"/>
<comment type="caution">
    <text evidence="12">The sequence shown here is derived from an EMBL/GenBank/DDBJ whole genome shotgun (WGS) entry which is preliminary data.</text>
</comment>
<organism evidence="12 13">
    <name type="scientific">Paramuricea clavata</name>
    <name type="common">Red gorgonian</name>
    <name type="synonym">Violescent sea-whip</name>
    <dbReference type="NCBI Taxonomy" id="317549"/>
    <lineage>
        <taxon>Eukaryota</taxon>
        <taxon>Metazoa</taxon>
        <taxon>Cnidaria</taxon>
        <taxon>Anthozoa</taxon>
        <taxon>Octocorallia</taxon>
        <taxon>Malacalcyonacea</taxon>
        <taxon>Plexauridae</taxon>
        <taxon>Paramuricea</taxon>
    </lineage>
</organism>
<dbReference type="PROSITE" id="PS50157">
    <property type="entry name" value="ZINC_FINGER_C2H2_2"/>
    <property type="match status" value="4"/>
</dbReference>
<dbReference type="Gene3D" id="2.170.270.10">
    <property type="entry name" value="SET domain"/>
    <property type="match status" value="1"/>
</dbReference>
<keyword evidence="6" id="KW-0862">Zinc</keyword>
<gene>
    <name evidence="12" type="ORF">PACLA_8A013226</name>
</gene>
<dbReference type="PROSITE" id="PS50280">
    <property type="entry name" value="SET"/>
    <property type="match status" value="1"/>
</dbReference>
<dbReference type="FunFam" id="3.30.160.60:FF:000185">
    <property type="entry name" value="zinc finger protein 319"/>
    <property type="match status" value="1"/>
</dbReference>
<keyword evidence="4" id="KW-0677">Repeat</keyword>